<dbReference type="InterPro" id="IPR057456">
    <property type="entry name" value="Znf_C17orf113"/>
</dbReference>
<dbReference type="SMART" id="SM00597">
    <property type="entry name" value="ZnF_TTF"/>
    <property type="match status" value="1"/>
</dbReference>
<dbReference type="Pfam" id="PF25431">
    <property type="entry name" value="zf-C17orf113"/>
    <property type="match status" value="1"/>
</dbReference>
<keyword evidence="3" id="KW-1185">Reference proteome</keyword>
<sequence length="421" mass="47307">MAATEDPVPAAPPDGGRIYKFNINWLQTFPWLQYENQVMFCKYCRGQKLAGNSLFVSGNPHMKKDSLTKHNKSSRHIQCRDIFVLNTEKPAGTVSAALRRQVFLGEEEKRRQLKIKMNIAYFIAKEEEPFVKFGPLIRLHKKNGVDINPTYDNDVRCAEMNGEISDLMKHSLSLKLKAANYLAVLIDGDTDISNTECEIVYVRLLENGKPVTLLVGQQPLKHSHAIGVLGATKAAFCAVCPEEDGGSWMKKCISFGADGASVNMGHREGVIAHLQREAGRHIIPIHCMPHRLELAILTIQKKEPKVSVVYDLLHLIWKTYHYSPKSKRELYALGQELGVDICKPSSVKGTRWIPHVHRALKVLLRHGLEKDLVTDDGQYSVVLQHMEHLAVASTAEVQGRAKMVSLTVNLMCLKVYKGDRN</sequence>
<organism evidence="2 3">
    <name type="scientific">Merluccius polli</name>
    <name type="common">Benguela hake</name>
    <name type="synonym">Merluccius cadenati</name>
    <dbReference type="NCBI Taxonomy" id="89951"/>
    <lineage>
        <taxon>Eukaryota</taxon>
        <taxon>Metazoa</taxon>
        <taxon>Chordata</taxon>
        <taxon>Craniata</taxon>
        <taxon>Vertebrata</taxon>
        <taxon>Euteleostomi</taxon>
        <taxon>Actinopterygii</taxon>
        <taxon>Neopterygii</taxon>
        <taxon>Teleostei</taxon>
        <taxon>Neoteleostei</taxon>
        <taxon>Acanthomorphata</taxon>
        <taxon>Zeiogadaria</taxon>
        <taxon>Gadariae</taxon>
        <taxon>Gadiformes</taxon>
        <taxon>Gadoidei</taxon>
        <taxon>Merlucciidae</taxon>
        <taxon>Merluccius</taxon>
    </lineage>
</organism>
<proteinExistence type="predicted"/>
<evidence type="ECO:0000313" key="2">
    <source>
        <dbReference type="EMBL" id="KAK0135633.1"/>
    </source>
</evidence>
<dbReference type="PANTHER" id="PTHR46880">
    <property type="entry name" value="RAS-ASSOCIATING DOMAIN-CONTAINING PROTEIN"/>
    <property type="match status" value="1"/>
</dbReference>
<dbReference type="InterPro" id="IPR006580">
    <property type="entry name" value="Znf_TTF"/>
</dbReference>
<name>A0AA47NSI2_MERPO</name>
<gene>
    <name evidence="2" type="primary">ZNF862_36</name>
    <name evidence="2" type="ORF">N1851_028496</name>
</gene>
<accession>A0AA47NSI2</accession>
<dbReference type="AlphaFoldDB" id="A0AA47NSI2"/>
<dbReference type="Proteomes" id="UP001174136">
    <property type="component" value="Unassembled WGS sequence"/>
</dbReference>
<dbReference type="EMBL" id="JAOPHQ010005414">
    <property type="protein sequence ID" value="KAK0135633.1"/>
    <property type="molecule type" value="Genomic_DNA"/>
</dbReference>
<reference evidence="2" key="1">
    <citation type="journal article" date="2023" name="Front. Mar. Sci.">
        <title>A new Merluccius polli reference genome to investigate the effects of global change in West African waters.</title>
        <authorList>
            <person name="Mateo J.L."/>
            <person name="Blanco-Fernandez C."/>
            <person name="Garcia-Vazquez E."/>
            <person name="Machado-Schiaffino G."/>
        </authorList>
    </citation>
    <scope>NUCLEOTIDE SEQUENCE</scope>
    <source>
        <strain evidence="2">C29</strain>
        <tissue evidence="2">Fin</tissue>
    </source>
</reference>
<dbReference type="PANTHER" id="PTHR46880:SF5">
    <property type="entry name" value="DUF4371 DOMAIN-CONTAINING PROTEIN"/>
    <property type="match status" value="1"/>
</dbReference>
<comment type="caution">
    <text evidence="2">The sequence shown here is derived from an EMBL/GenBank/DDBJ whole genome shotgun (WGS) entry which is preliminary data.</text>
</comment>
<evidence type="ECO:0000313" key="3">
    <source>
        <dbReference type="Proteomes" id="UP001174136"/>
    </source>
</evidence>
<protein>
    <submittedName>
        <fullName evidence="2">Zinc finger protein 862</fullName>
    </submittedName>
</protein>
<feature type="domain" description="TTF-type" evidence="1">
    <location>
        <begin position="17"/>
        <end position="95"/>
    </location>
</feature>
<evidence type="ECO:0000259" key="1">
    <source>
        <dbReference type="SMART" id="SM00597"/>
    </source>
</evidence>